<organism evidence="4 5">
    <name type="scientific">Shewanella gelidii</name>
    <dbReference type="NCBI Taxonomy" id="1642821"/>
    <lineage>
        <taxon>Bacteria</taxon>
        <taxon>Pseudomonadati</taxon>
        <taxon>Pseudomonadota</taxon>
        <taxon>Gammaproteobacteria</taxon>
        <taxon>Alteromonadales</taxon>
        <taxon>Shewanellaceae</taxon>
        <taxon>Shewanella</taxon>
    </lineage>
</organism>
<dbReference type="GO" id="GO:0004165">
    <property type="term" value="F:delta(3)-delta(2)-enoyl-CoA isomerase activity"/>
    <property type="evidence" value="ECO:0007669"/>
    <property type="project" value="UniProtKB-ARBA"/>
</dbReference>
<dbReference type="Proteomes" id="UP000613743">
    <property type="component" value="Unassembled WGS sequence"/>
</dbReference>
<reference evidence="4" key="2">
    <citation type="submission" date="2020-09" db="EMBL/GenBank/DDBJ databases">
        <authorList>
            <person name="Sun Q."/>
            <person name="Ohkuma M."/>
        </authorList>
    </citation>
    <scope>NUCLEOTIDE SEQUENCE</scope>
    <source>
        <strain evidence="4">JCM 30804</strain>
    </source>
</reference>
<sequence length="245" mass="27200">MSHIQIKDEQGVRIISIDRPDKLNALSLDMYKQMTEYLIQGESDNGIRAFLLRGQQNCFTSGNDIADFLSNPDMGRNHPAVNFLFTLLTLKKPLIAAVSGSAVGIGTTVLLHCDLVYADDSAQFMLPFVNLGLVPEAGASLLLPQLIGHPHAAELLLLGEPFNAETAKDLKMINRICSSSELYGFALKQAKRIAAQPPEAIQQTKQLMRPNQQQVNRQMELEIEQFAKLLHSEQAQARFKAFLNK</sequence>
<comment type="caution">
    <text evidence="4">The sequence shown here is derived from an EMBL/GenBank/DDBJ whole genome shotgun (WGS) entry which is preliminary data.</text>
</comment>
<proteinExistence type="predicted"/>
<comment type="subcellular location">
    <subcellularLocation>
        <location evidence="1">Peroxisome</location>
    </subcellularLocation>
</comment>
<dbReference type="InterPro" id="IPR051053">
    <property type="entry name" value="ECH/Chromodomain_protein"/>
</dbReference>
<evidence type="ECO:0000256" key="3">
    <source>
        <dbReference type="ARBA" id="ARBA00023235"/>
    </source>
</evidence>
<keyword evidence="3" id="KW-0413">Isomerase</keyword>
<dbReference type="RefSeq" id="WP_188919623.1">
    <property type="nucleotide sequence ID" value="NZ_BMPZ01000003.1"/>
</dbReference>
<dbReference type="InterPro" id="IPR029045">
    <property type="entry name" value="ClpP/crotonase-like_dom_sf"/>
</dbReference>
<dbReference type="CDD" id="cd06558">
    <property type="entry name" value="crotonase-like"/>
    <property type="match status" value="1"/>
</dbReference>
<dbReference type="PANTHER" id="PTHR43684">
    <property type="match status" value="1"/>
</dbReference>
<dbReference type="InterPro" id="IPR001753">
    <property type="entry name" value="Enoyl-CoA_hydra/iso"/>
</dbReference>
<reference evidence="4" key="1">
    <citation type="journal article" date="2014" name="Int. J. Syst. Evol. Microbiol.">
        <title>Complete genome sequence of Corynebacterium casei LMG S-19264T (=DSM 44701T), isolated from a smear-ripened cheese.</title>
        <authorList>
            <consortium name="US DOE Joint Genome Institute (JGI-PGF)"/>
            <person name="Walter F."/>
            <person name="Albersmeier A."/>
            <person name="Kalinowski J."/>
            <person name="Ruckert C."/>
        </authorList>
    </citation>
    <scope>NUCLEOTIDE SEQUENCE</scope>
    <source>
        <strain evidence="4">JCM 30804</strain>
    </source>
</reference>
<evidence type="ECO:0000256" key="2">
    <source>
        <dbReference type="ARBA" id="ARBA00023140"/>
    </source>
</evidence>
<keyword evidence="5" id="KW-1185">Reference proteome</keyword>
<dbReference type="Gene3D" id="3.90.226.10">
    <property type="entry name" value="2-enoyl-CoA Hydratase, Chain A, domain 1"/>
    <property type="match status" value="1"/>
</dbReference>
<evidence type="ECO:0000313" key="5">
    <source>
        <dbReference type="Proteomes" id="UP000613743"/>
    </source>
</evidence>
<dbReference type="EMBL" id="BMPZ01000003">
    <property type="protein sequence ID" value="GGI79310.1"/>
    <property type="molecule type" value="Genomic_DNA"/>
</dbReference>
<dbReference type="Pfam" id="PF00378">
    <property type="entry name" value="ECH_1"/>
    <property type="match status" value="1"/>
</dbReference>
<accession>A0A917JPJ2</accession>
<dbReference type="PANTHER" id="PTHR43684:SF1">
    <property type="entry name" value="ENOYL-COA DELTA ISOMERASE 2"/>
    <property type="match status" value="1"/>
</dbReference>
<protein>
    <submittedName>
        <fullName evidence="4">Enoyl-CoA hydratase</fullName>
    </submittedName>
</protein>
<name>A0A917JPJ2_9GAMM</name>
<gene>
    <name evidence="4" type="primary">echH</name>
    <name evidence="4" type="ORF">GCM10009332_15870</name>
</gene>
<dbReference type="AlphaFoldDB" id="A0A917JPJ2"/>
<dbReference type="SUPFAM" id="SSF52096">
    <property type="entry name" value="ClpP/crotonase"/>
    <property type="match status" value="1"/>
</dbReference>
<keyword evidence="2" id="KW-0576">Peroxisome</keyword>
<evidence type="ECO:0000256" key="1">
    <source>
        <dbReference type="ARBA" id="ARBA00004275"/>
    </source>
</evidence>
<evidence type="ECO:0000313" key="4">
    <source>
        <dbReference type="EMBL" id="GGI79310.1"/>
    </source>
</evidence>